<sequence>MGFFKSIFKNNKNISSDNYIINFKEGTKLIWGEKGIEIIEKSSKIIITLEEISRDFVEGKEGISLELYEKDSQNCTLIIYRNPENIYLHYDNKSYSYPNTTFMALMERVERLRWEKSNNKEKSEEKIILLEDATDEARAAIEMYKKISQEKIDGYDKEFGSLKERKDTLMQYYEGINMIIGNSFAKEIKPLIDVLNHEDKEALELTKKRKELIRLSYDGNISREELYKLYDQFIIRLCLNN</sequence>
<dbReference type="AlphaFoldDB" id="A0A0C1TY52"/>
<name>A0A0C1TY52_9CLOT</name>
<dbReference type="EMBL" id="AYSO01000020">
    <property type="protein sequence ID" value="KIE44283.1"/>
    <property type="molecule type" value="Genomic_DNA"/>
</dbReference>
<keyword evidence="3" id="KW-1185">Reference proteome</keyword>
<keyword evidence="1" id="KW-0175">Coiled coil</keyword>
<organism evidence="2 3">
    <name type="scientific">Clostridium argentinense CDC 2741</name>
    <dbReference type="NCBI Taxonomy" id="1418104"/>
    <lineage>
        <taxon>Bacteria</taxon>
        <taxon>Bacillati</taxon>
        <taxon>Bacillota</taxon>
        <taxon>Clostridia</taxon>
        <taxon>Eubacteriales</taxon>
        <taxon>Clostridiaceae</taxon>
        <taxon>Clostridium</taxon>
    </lineage>
</organism>
<evidence type="ECO:0000256" key="1">
    <source>
        <dbReference type="SAM" id="Coils"/>
    </source>
</evidence>
<feature type="coiled-coil region" evidence="1">
    <location>
        <begin position="120"/>
        <end position="150"/>
    </location>
</feature>
<comment type="caution">
    <text evidence="2">The sequence shown here is derived from an EMBL/GenBank/DDBJ whole genome shotgun (WGS) entry which is preliminary data.</text>
</comment>
<reference evidence="2 3" key="1">
    <citation type="journal article" date="2015" name="Infect. Genet. Evol.">
        <title>Genomic sequences of six botulinum neurotoxin-producing strains representing three clostridial species illustrate the mobility and diversity of botulinum neurotoxin genes.</title>
        <authorList>
            <person name="Smith T.J."/>
            <person name="Hill K.K."/>
            <person name="Xie G."/>
            <person name="Foley B.T."/>
            <person name="Williamson C.H."/>
            <person name="Foster J.T."/>
            <person name="Johnson S.L."/>
            <person name="Chertkov O."/>
            <person name="Teshima H."/>
            <person name="Gibbons H.S."/>
            <person name="Johnsky L.A."/>
            <person name="Karavis M.A."/>
            <person name="Smith L.A."/>
        </authorList>
    </citation>
    <scope>NUCLEOTIDE SEQUENCE [LARGE SCALE GENOMIC DNA]</scope>
    <source>
        <strain evidence="2 3">CDC 2741</strain>
    </source>
</reference>
<evidence type="ECO:0000313" key="2">
    <source>
        <dbReference type="EMBL" id="KIE44283.1"/>
    </source>
</evidence>
<proteinExistence type="predicted"/>
<evidence type="ECO:0000313" key="3">
    <source>
        <dbReference type="Proteomes" id="UP000031366"/>
    </source>
</evidence>
<dbReference type="Proteomes" id="UP000031366">
    <property type="component" value="Unassembled WGS sequence"/>
</dbReference>
<protein>
    <submittedName>
        <fullName evidence="2">Uncharacterized protein</fullName>
    </submittedName>
</protein>
<gene>
    <name evidence="2" type="ORF">U732_680</name>
</gene>
<dbReference type="RefSeq" id="WP_039636691.1">
    <property type="nucleotide sequence ID" value="NZ_AYSO01000020.1"/>
</dbReference>
<accession>A0A0C1TY52</accession>